<protein>
    <submittedName>
        <fullName evidence="2">Uncharacterized protein</fullName>
    </submittedName>
</protein>
<feature type="region of interest" description="Disordered" evidence="1">
    <location>
        <begin position="15"/>
        <end position="46"/>
    </location>
</feature>
<gene>
    <name evidence="2" type="ORF">ABCQ75_10425</name>
</gene>
<keyword evidence="3" id="KW-1185">Reference proteome</keyword>
<sequence length="99" mass="10559">MSEFVDVHMVLRATRAASSGPDPQALPEAVRRAAASSGAEPRAQFEGTADPSLSLFWLLRVRPEDADALVETLLALPEVDGAYLKPPDAPAEGRTESED</sequence>
<reference evidence="2 3" key="1">
    <citation type="submission" date="2024-05" db="EMBL/GenBank/DDBJ databases">
        <title>Sinomonas sp. nov., isolated from a waste landfill.</title>
        <authorList>
            <person name="Zhao Y."/>
        </authorList>
    </citation>
    <scope>NUCLEOTIDE SEQUENCE [LARGE SCALE GENOMIC DNA]</scope>
    <source>
        <strain evidence="2 3">CCTCC AB2014300</strain>
    </source>
</reference>
<name>A0ABU9X0H7_9MICC</name>
<accession>A0ABU9X0H7</accession>
<dbReference type="Proteomes" id="UP001422074">
    <property type="component" value="Unassembled WGS sequence"/>
</dbReference>
<dbReference type="RefSeq" id="WP_345885303.1">
    <property type="nucleotide sequence ID" value="NZ_JBDFRB010000008.1"/>
</dbReference>
<evidence type="ECO:0000313" key="2">
    <source>
        <dbReference type="EMBL" id="MEN2744948.1"/>
    </source>
</evidence>
<evidence type="ECO:0000313" key="3">
    <source>
        <dbReference type="Proteomes" id="UP001422074"/>
    </source>
</evidence>
<proteinExistence type="predicted"/>
<evidence type="ECO:0000256" key="1">
    <source>
        <dbReference type="SAM" id="MobiDB-lite"/>
    </source>
</evidence>
<comment type="caution">
    <text evidence="2">The sequence shown here is derived from an EMBL/GenBank/DDBJ whole genome shotgun (WGS) entry which is preliminary data.</text>
</comment>
<dbReference type="EMBL" id="JBDFRB010000008">
    <property type="protein sequence ID" value="MEN2744948.1"/>
    <property type="molecule type" value="Genomic_DNA"/>
</dbReference>
<organism evidence="2 3">
    <name type="scientific">Sinomonas halotolerans</name>
    <dbReference type="NCBI Taxonomy" id="1644133"/>
    <lineage>
        <taxon>Bacteria</taxon>
        <taxon>Bacillati</taxon>
        <taxon>Actinomycetota</taxon>
        <taxon>Actinomycetes</taxon>
        <taxon>Micrococcales</taxon>
        <taxon>Micrococcaceae</taxon>
        <taxon>Sinomonas</taxon>
    </lineage>
</organism>